<comment type="caution">
    <text evidence="2">The sequence shown here is derived from an EMBL/GenBank/DDBJ whole genome shotgun (WGS) entry which is preliminary data.</text>
</comment>
<gene>
    <name evidence="2" type="ORF">LF1_41830</name>
</gene>
<reference evidence="2 3" key="1">
    <citation type="submission" date="2019-08" db="EMBL/GenBank/DDBJ databases">
        <title>Deep-cultivation of Planctomycetes and their phenomic and genomic characterization uncovers novel biology.</title>
        <authorList>
            <person name="Wiegand S."/>
            <person name="Jogler M."/>
            <person name="Boedeker C."/>
            <person name="Pinto D."/>
            <person name="Vollmers J."/>
            <person name="Rivas-Marin E."/>
            <person name="Kohn T."/>
            <person name="Peeters S.H."/>
            <person name="Heuer A."/>
            <person name="Rast P."/>
            <person name="Oberbeckmann S."/>
            <person name="Bunk B."/>
            <person name="Jeske O."/>
            <person name="Meyerdierks A."/>
            <person name="Storesund J.E."/>
            <person name="Kallscheuer N."/>
            <person name="Luecker S."/>
            <person name="Lage O.M."/>
            <person name="Pohl T."/>
            <person name="Merkel B.J."/>
            <person name="Hornburger P."/>
            <person name="Mueller R.-W."/>
            <person name="Bruemmer F."/>
            <person name="Labrenz M."/>
            <person name="Spormann A.M."/>
            <person name="Op Den Camp H."/>
            <person name="Overmann J."/>
            <person name="Amann R."/>
            <person name="Jetten M.S.M."/>
            <person name="Mascher T."/>
            <person name="Medema M.H."/>
            <person name="Devos D.P."/>
            <person name="Kaster A.-K."/>
            <person name="Ovreas L."/>
            <person name="Rohde M."/>
            <person name="Galperin M.Y."/>
            <person name="Jogler C."/>
        </authorList>
    </citation>
    <scope>NUCLEOTIDE SEQUENCE [LARGE SCALE GENOMIC DNA]</scope>
    <source>
        <strain evidence="2 3">LF1</strain>
    </source>
</reference>
<accession>A0A5B1CKN7</accession>
<protein>
    <submittedName>
        <fullName evidence="2">Uncharacterized protein</fullName>
    </submittedName>
</protein>
<keyword evidence="3" id="KW-1185">Reference proteome</keyword>
<evidence type="ECO:0000256" key="1">
    <source>
        <dbReference type="SAM" id="MobiDB-lite"/>
    </source>
</evidence>
<feature type="compositionally biased region" description="Polar residues" evidence="1">
    <location>
        <begin position="491"/>
        <end position="510"/>
    </location>
</feature>
<evidence type="ECO:0000313" key="2">
    <source>
        <dbReference type="EMBL" id="KAA1261628.1"/>
    </source>
</evidence>
<feature type="region of interest" description="Disordered" evidence="1">
    <location>
        <begin position="484"/>
        <end position="512"/>
    </location>
</feature>
<proteinExistence type="predicted"/>
<sequence>MFSRKSSLNDSRLSLPKSTDRRRFLMAASATAMLGGLLLSDATTGVADAARPTNGVRLIPNAETDLFRVRIDLDVEGNVDLAANPLVSRKSASKLPISSKAKFDYEERYRRPENRKRSVSDSAISDPVTFAERYYHEASADLNVSKLKQTRELRDLVKTTTVRRETLPEVLYANEDYFSRDELDLLHLPVSSIGVDHLLPTGEVSQGTKYRPTPESLASAFNMTSVDASEIEAEVVSITRDEAKIQFRGNADGSVDGVPTIIRTVGKLTFDRRIGVCTWLAMAVHETRDIGIAKPGFDVAATIKMLRKPMASPIGLEKKLPSVDVTGPIPADRLYVDLHSDRIGFDTLMNRDWRMMSDVPGAAMMRMVRHDRSVAQCDFRSLPSLAPGKQWTLEAFTQDVKQTLGNQLTDLIDSDERVSPLGLRVLRVTAAGSVQGVPIQWVLMHFSDDSGRRMQATFTLEADNVDAFAGSDLQLASSLRLTGRKSESVKDGSQQTDAEMAQSAENTPASTRIADAISKRAKKTEVQSASDLK</sequence>
<dbReference type="EMBL" id="VRLW01000001">
    <property type="protein sequence ID" value="KAA1261628.1"/>
    <property type="molecule type" value="Genomic_DNA"/>
</dbReference>
<dbReference type="PROSITE" id="PS51318">
    <property type="entry name" value="TAT"/>
    <property type="match status" value="1"/>
</dbReference>
<evidence type="ECO:0000313" key="3">
    <source>
        <dbReference type="Proteomes" id="UP000322699"/>
    </source>
</evidence>
<name>A0A5B1CKN7_9BACT</name>
<organism evidence="2 3">
    <name type="scientific">Rubripirellula obstinata</name>
    <dbReference type="NCBI Taxonomy" id="406547"/>
    <lineage>
        <taxon>Bacteria</taxon>
        <taxon>Pseudomonadati</taxon>
        <taxon>Planctomycetota</taxon>
        <taxon>Planctomycetia</taxon>
        <taxon>Pirellulales</taxon>
        <taxon>Pirellulaceae</taxon>
        <taxon>Rubripirellula</taxon>
    </lineage>
</organism>
<dbReference type="AlphaFoldDB" id="A0A5B1CKN7"/>
<dbReference type="InterPro" id="IPR006311">
    <property type="entry name" value="TAT_signal"/>
</dbReference>
<dbReference type="Proteomes" id="UP000322699">
    <property type="component" value="Unassembled WGS sequence"/>
</dbReference>